<name>A0A3D4V4D1_9BACT</name>
<comment type="cofactor">
    <cofactor evidence="1">
        <name>Mg(2+)</name>
        <dbReference type="ChEBI" id="CHEBI:18420"/>
    </cofactor>
</comment>
<reference evidence="5 6" key="1">
    <citation type="journal article" date="2018" name="Nat. Biotechnol.">
        <title>A standardized bacterial taxonomy based on genome phylogeny substantially revises the tree of life.</title>
        <authorList>
            <person name="Parks D.H."/>
            <person name="Chuvochina M."/>
            <person name="Waite D.W."/>
            <person name="Rinke C."/>
            <person name="Skarshewski A."/>
            <person name="Chaumeil P.A."/>
            <person name="Hugenholtz P."/>
        </authorList>
    </citation>
    <scope>NUCLEOTIDE SEQUENCE [LARGE SCALE GENOMIC DNA]</scope>
    <source>
        <strain evidence="5">UBA8844</strain>
    </source>
</reference>
<keyword evidence="3" id="KW-0479">Metal-binding</keyword>
<comment type="similarity">
    <text evidence="2">Belongs to the HAD-like hydrolase superfamily. CbbY/CbbZ/Gph/YieH family.</text>
</comment>
<dbReference type="Proteomes" id="UP000264071">
    <property type="component" value="Unassembled WGS sequence"/>
</dbReference>
<dbReference type="InterPro" id="IPR036412">
    <property type="entry name" value="HAD-like_sf"/>
</dbReference>
<evidence type="ECO:0000313" key="6">
    <source>
        <dbReference type="Proteomes" id="UP000264071"/>
    </source>
</evidence>
<evidence type="ECO:0000313" key="5">
    <source>
        <dbReference type="EMBL" id="HCT55612.1"/>
    </source>
</evidence>
<evidence type="ECO:0000256" key="3">
    <source>
        <dbReference type="ARBA" id="ARBA00022723"/>
    </source>
</evidence>
<dbReference type="GO" id="GO:0046872">
    <property type="term" value="F:metal ion binding"/>
    <property type="evidence" value="ECO:0007669"/>
    <property type="project" value="UniProtKB-KW"/>
</dbReference>
<dbReference type="InterPro" id="IPR006439">
    <property type="entry name" value="HAD-SF_hydro_IA"/>
</dbReference>
<dbReference type="InterPro" id="IPR051600">
    <property type="entry name" value="Beta-PGM-like"/>
</dbReference>
<dbReference type="Gene3D" id="3.40.50.1000">
    <property type="entry name" value="HAD superfamily/HAD-like"/>
    <property type="match status" value="1"/>
</dbReference>
<organism evidence="5 6">
    <name type="scientific">Gemmatimonas aurantiaca</name>
    <dbReference type="NCBI Taxonomy" id="173480"/>
    <lineage>
        <taxon>Bacteria</taxon>
        <taxon>Pseudomonadati</taxon>
        <taxon>Gemmatimonadota</taxon>
        <taxon>Gemmatimonadia</taxon>
        <taxon>Gemmatimonadales</taxon>
        <taxon>Gemmatimonadaceae</taxon>
        <taxon>Gemmatimonas</taxon>
    </lineage>
</organism>
<sequence length="233" mass="24251">MNASGDLIATDTPLVSPLEGVVFDCDGVLVDSERITNRVWAELLTELGMPTTTEQSLATYLGNSMARCLEIVGEQFGRPAPDELLPRFHAAVAVALRNEVTAVPGIVALLDALDAAGVPYAVASNGEQAKMQTTLGATGLASRFVGRRFSSLDVGRPKPAPDVYLHAVQALGATPARTVAVEDSPLGVQAAAAAGMTVIGYAELVAPARLRAAGARITVEHLDEVAPWLGLAR</sequence>
<dbReference type="EMBL" id="DPIY01000001">
    <property type="protein sequence ID" value="HCT55612.1"/>
    <property type="molecule type" value="Genomic_DNA"/>
</dbReference>
<comment type="caution">
    <text evidence="5">The sequence shown here is derived from an EMBL/GenBank/DDBJ whole genome shotgun (WGS) entry which is preliminary data.</text>
</comment>
<accession>A0A3D4V4D1</accession>
<dbReference type="SFLD" id="SFLDS00003">
    <property type="entry name" value="Haloacid_Dehalogenase"/>
    <property type="match status" value="1"/>
</dbReference>
<dbReference type="NCBIfam" id="TIGR01509">
    <property type="entry name" value="HAD-SF-IA-v3"/>
    <property type="match status" value="1"/>
</dbReference>
<dbReference type="GO" id="GO:0003824">
    <property type="term" value="F:catalytic activity"/>
    <property type="evidence" value="ECO:0007669"/>
    <property type="project" value="UniProtKB-ARBA"/>
</dbReference>
<dbReference type="OMA" id="HTLDDSW"/>
<dbReference type="CDD" id="cd07526">
    <property type="entry name" value="HAD_BPGM_like"/>
    <property type="match status" value="1"/>
</dbReference>
<gene>
    <name evidence="5" type="ORF">DGD08_00215</name>
</gene>
<dbReference type="PRINTS" id="PR00413">
    <property type="entry name" value="HADHALOGNASE"/>
</dbReference>
<protein>
    <submittedName>
        <fullName evidence="5">HAD family phosphatase</fullName>
    </submittedName>
</protein>
<evidence type="ECO:0000256" key="1">
    <source>
        <dbReference type="ARBA" id="ARBA00001946"/>
    </source>
</evidence>
<dbReference type="PANTHER" id="PTHR46193">
    <property type="entry name" value="6-PHOSPHOGLUCONATE PHOSPHATASE"/>
    <property type="match status" value="1"/>
</dbReference>
<keyword evidence="4" id="KW-0460">Magnesium</keyword>
<dbReference type="AlphaFoldDB" id="A0A3D4V4D1"/>
<dbReference type="SFLD" id="SFLDG01135">
    <property type="entry name" value="C1.5.6:_HAD__Beta-PGM__Phospha"/>
    <property type="match status" value="1"/>
</dbReference>
<proteinExistence type="inferred from homology"/>
<dbReference type="SUPFAM" id="SSF56784">
    <property type="entry name" value="HAD-like"/>
    <property type="match status" value="1"/>
</dbReference>
<dbReference type="Gene3D" id="1.10.150.240">
    <property type="entry name" value="Putative phosphatase, domain 2"/>
    <property type="match status" value="1"/>
</dbReference>
<dbReference type="PANTHER" id="PTHR46193:SF10">
    <property type="entry name" value="6-PHOSPHOGLUCONATE PHOSPHATASE"/>
    <property type="match status" value="1"/>
</dbReference>
<evidence type="ECO:0000256" key="2">
    <source>
        <dbReference type="ARBA" id="ARBA00006171"/>
    </source>
</evidence>
<dbReference type="Pfam" id="PF00702">
    <property type="entry name" value="Hydrolase"/>
    <property type="match status" value="1"/>
</dbReference>
<dbReference type="InterPro" id="IPR023214">
    <property type="entry name" value="HAD_sf"/>
</dbReference>
<dbReference type="SFLD" id="SFLDG01129">
    <property type="entry name" value="C1.5:_HAD__Beta-PGM__Phosphata"/>
    <property type="match status" value="1"/>
</dbReference>
<dbReference type="InterPro" id="IPR023198">
    <property type="entry name" value="PGP-like_dom2"/>
</dbReference>
<evidence type="ECO:0000256" key="4">
    <source>
        <dbReference type="ARBA" id="ARBA00022842"/>
    </source>
</evidence>